<dbReference type="SUPFAM" id="SSF56059">
    <property type="entry name" value="Glutathione synthetase ATP-binding domain-like"/>
    <property type="match status" value="1"/>
</dbReference>
<feature type="domain" description="Circularly permuted ATP-grasp type 2" evidence="1">
    <location>
        <begin position="90"/>
        <end position="465"/>
    </location>
</feature>
<dbReference type="KEGG" id="palb:EJC50_06675"/>
<dbReference type="InterPro" id="IPR025841">
    <property type="entry name" value="CP_ATPgrasp_2"/>
</dbReference>
<dbReference type="Gene3D" id="3.40.50.11290">
    <property type="match status" value="1"/>
</dbReference>
<dbReference type="PIRSF" id="PIRSF005522">
    <property type="entry name" value="UCP005522"/>
    <property type="match status" value="1"/>
</dbReference>
<gene>
    <name evidence="2" type="ORF">EJC50_06675</name>
</gene>
<reference evidence="3" key="1">
    <citation type="submission" date="2018-12" db="EMBL/GenBank/DDBJ databases">
        <title>Genome sequence of Peanibacillus sp.</title>
        <authorList>
            <person name="Subramani G."/>
            <person name="Srinivasan S."/>
            <person name="Kim M.K."/>
        </authorList>
    </citation>
    <scope>NUCLEOTIDE SEQUENCE [LARGE SCALE GENOMIC DNA]</scope>
    <source>
        <strain evidence="3">18JY67-1</strain>
    </source>
</reference>
<dbReference type="Pfam" id="PF14403">
    <property type="entry name" value="CP_ATPgrasp_2"/>
    <property type="match status" value="1"/>
</dbReference>
<sequence>MLIMKDHQNHPFSFYEHSALYDEMFEGRGKVRALYGAMLQRLSKMGLEEMKERDRIMQKEMITQGITFTIHSQHPKDASQERTIPFDPLPRMIGAAEWQLLDHGLKQRVKALNLFLWDIYHDQSILKDGIVPRDMIMNNPYYLPEMAHVDVPNRTYIPITGIDIIRDHAGDYYVLEDNLRTPSGLSYVYKNRLLMTNLFPELFFDYRIRDIDPGINALLRNLRSLSPTSKSEPLVVLLTPGAYNAAYYDHSFLAQEMGIELVEGRDLTVVDRCVYMKSLNGLRQVDVIYRRIDDEYLDPLVFRSDSVLGVPGLMDAYLAGNVALANAPGTGVADDKAVYAYVPDMIRYYLGEEPILNNVPTYILSRPHDREEVLSRLSEMVVKERSLSGGYGMLIGPTASEEEIQTFADKIVLHPERFIAQPTIKLSCSPSLVGDHIAPRHIDLRAFTFMGAETYSVPGGLTRVALKQGSLVVNSSQGGGTKDTWVLA</sequence>
<dbReference type="Proteomes" id="UP000272528">
    <property type="component" value="Chromosome"/>
</dbReference>
<organism evidence="2 3">
    <name type="scientific">Paenibacillus albus</name>
    <dbReference type="NCBI Taxonomy" id="2495582"/>
    <lineage>
        <taxon>Bacteria</taxon>
        <taxon>Bacillati</taxon>
        <taxon>Bacillota</taxon>
        <taxon>Bacilli</taxon>
        <taxon>Bacillales</taxon>
        <taxon>Paenibacillaceae</taxon>
        <taxon>Paenibacillus</taxon>
    </lineage>
</organism>
<dbReference type="InterPro" id="IPR016450">
    <property type="entry name" value="UCP005522"/>
</dbReference>
<dbReference type="OrthoDB" id="9803842at2"/>
<evidence type="ECO:0000313" key="3">
    <source>
        <dbReference type="Proteomes" id="UP000272528"/>
    </source>
</evidence>
<dbReference type="Gene3D" id="3.30.1490.270">
    <property type="match status" value="1"/>
</dbReference>
<dbReference type="PANTHER" id="PTHR34595">
    <property type="entry name" value="BLR5612 PROTEIN"/>
    <property type="match status" value="1"/>
</dbReference>
<evidence type="ECO:0000259" key="1">
    <source>
        <dbReference type="Pfam" id="PF14403"/>
    </source>
</evidence>
<name>A0A3S9AD12_9BACL</name>
<dbReference type="EMBL" id="CP034437">
    <property type="protein sequence ID" value="AZN43565.1"/>
    <property type="molecule type" value="Genomic_DNA"/>
</dbReference>
<protein>
    <submittedName>
        <fullName evidence="2">Circularly permuted type 2 ATP-grasp protein</fullName>
    </submittedName>
</protein>
<dbReference type="AlphaFoldDB" id="A0A3S9AD12"/>
<proteinExistence type="predicted"/>
<dbReference type="RefSeq" id="WP_126020183.1">
    <property type="nucleotide sequence ID" value="NZ_CP034437.1"/>
</dbReference>
<accession>A0A3S9AD12</accession>
<dbReference type="InterPro" id="IPR051680">
    <property type="entry name" value="ATP-dep_Glu-Cys_Ligase-2"/>
</dbReference>
<evidence type="ECO:0000313" key="2">
    <source>
        <dbReference type="EMBL" id="AZN43565.1"/>
    </source>
</evidence>
<dbReference type="PANTHER" id="PTHR34595:SF7">
    <property type="entry name" value="SLL1039 PROTEIN"/>
    <property type="match status" value="1"/>
</dbReference>
<keyword evidence="3" id="KW-1185">Reference proteome</keyword>